<dbReference type="GO" id="GO:0008641">
    <property type="term" value="F:ubiquitin-like modifier activating enzyme activity"/>
    <property type="evidence" value="ECO:0007669"/>
    <property type="project" value="InterPro"/>
</dbReference>
<name>A0A350NZD5_9ALTE</name>
<dbReference type="Pfam" id="PF00899">
    <property type="entry name" value="ThiF"/>
    <property type="match status" value="1"/>
</dbReference>
<feature type="domain" description="Prokaryotic E2 family B" evidence="2">
    <location>
        <begin position="22"/>
        <end position="132"/>
    </location>
</feature>
<dbReference type="SUPFAM" id="SSF69572">
    <property type="entry name" value="Activating enzymes of the ubiquitin-like proteins"/>
    <property type="match status" value="1"/>
</dbReference>
<evidence type="ECO:0000313" key="4">
    <source>
        <dbReference type="Proteomes" id="UP000263517"/>
    </source>
</evidence>
<protein>
    <submittedName>
        <fullName evidence="3">Uncharacterized protein</fullName>
    </submittedName>
</protein>
<dbReference type="Pfam" id="PF14461">
    <property type="entry name" value="Prok-E2_B"/>
    <property type="match status" value="1"/>
</dbReference>
<accession>A0A350NZD5</accession>
<dbReference type="PANTHER" id="PTHR43267:SF1">
    <property type="entry name" value="TRNA THREONYLCARBAMOYLADENOSINE DEHYDRATASE"/>
    <property type="match status" value="1"/>
</dbReference>
<evidence type="ECO:0000313" key="3">
    <source>
        <dbReference type="EMBL" id="HAW74402.1"/>
    </source>
</evidence>
<dbReference type="InterPro" id="IPR045886">
    <property type="entry name" value="ThiF/MoeB/HesA"/>
</dbReference>
<dbReference type="EMBL" id="DNAN01000055">
    <property type="protein sequence ID" value="HAW74402.1"/>
    <property type="molecule type" value="Genomic_DNA"/>
</dbReference>
<dbReference type="Gene3D" id="3.40.50.720">
    <property type="entry name" value="NAD(P)-binding Rossmann-like Domain"/>
    <property type="match status" value="1"/>
</dbReference>
<dbReference type="RefSeq" id="WP_272969357.1">
    <property type="nucleotide sequence ID" value="NZ_CALBIY010000040.1"/>
</dbReference>
<evidence type="ECO:0000259" key="2">
    <source>
        <dbReference type="Pfam" id="PF14461"/>
    </source>
</evidence>
<dbReference type="InterPro" id="IPR035985">
    <property type="entry name" value="Ubiquitin-activating_enz"/>
</dbReference>
<dbReference type="InterPro" id="IPR032701">
    <property type="entry name" value="Prok-E2_B_dom"/>
</dbReference>
<dbReference type="InterPro" id="IPR000594">
    <property type="entry name" value="ThiF_NAD_FAD-bd"/>
</dbReference>
<feature type="domain" description="THIF-type NAD/FAD binding fold" evidence="1">
    <location>
        <begin position="337"/>
        <end position="570"/>
    </location>
</feature>
<comment type="caution">
    <text evidence="3">The sequence shown here is derived from an EMBL/GenBank/DDBJ whole genome shotgun (WGS) entry which is preliminary data.</text>
</comment>
<dbReference type="Proteomes" id="UP000263517">
    <property type="component" value="Unassembled WGS sequence"/>
</dbReference>
<gene>
    <name evidence="3" type="ORF">DCW74_01555</name>
</gene>
<reference evidence="3 4" key="1">
    <citation type="journal article" date="2018" name="Nat. Biotechnol.">
        <title>A standardized bacterial taxonomy based on genome phylogeny substantially revises the tree of life.</title>
        <authorList>
            <person name="Parks D.H."/>
            <person name="Chuvochina M."/>
            <person name="Waite D.W."/>
            <person name="Rinke C."/>
            <person name="Skarshewski A."/>
            <person name="Chaumeil P.A."/>
            <person name="Hugenholtz P."/>
        </authorList>
    </citation>
    <scope>NUCLEOTIDE SEQUENCE [LARGE SCALE GENOMIC DNA]</scope>
    <source>
        <strain evidence="3">UBA11978</strain>
    </source>
</reference>
<proteinExistence type="predicted"/>
<dbReference type="GO" id="GO:0061503">
    <property type="term" value="F:tRNA threonylcarbamoyladenosine dehydratase"/>
    <property type="evidence" value="ECO:0007669"/>
    <property type="project" value="TreeGrafter"/>
</dbReference>
<dbReference type="GO" id="GO:0061504">
    <property type="term" value="P:cyclic threonylcarbamoyladenosine biosynthetic process"/>
    <property type="evidence" value="ECO:0007669"/>
    <property type="project" value="TreeGrafter"/>
</dbReference>
<evidence type="ECO:0000259" key="1">
    <source>
        <dbReference type="Pfam" id="PF00899"/>
    </source>
</evidence>
<dbReference type="PANTHER" id="PTHR43267">
    <property type="entry name" value="TRNA THREONYLCARBAMOYLADENOSINE DEHYDRATASE"/>
    <property type="match status" value="1"/>
</dbReference>
<dbReference type="AlphaFoldDB" id="A0A350NZD5"/>
<organism evidence="3 4">
    <name type="scientific">Alteromonas australica</name>
    <dbReference type="NCBI Taxonomy" id="589873"/>
    <lineage>
        <taxon>Bacteria</taxon>
        <taxon>Pseudomonadati</taxon>
        <taxon>Pseudomonadota</taxon>
        <taxon>Gammaproteobacteria</taxon>
        <taxon>Alteromonadales</taxon>
        <taxon>Alteromonadaceae</taxon>
        <taxon>Alteromonas/Salinimonas group</taxon>
        <taxon>Alteromonas</taxon>
    </lineage>
</organism>
<sequence>MTDNTLARFCQAMKDLGLEPVSTPAIGYRYDVNEAGHKFSFLIHDPDESFLRPPKVTVLRKPNIEGVRRTHIIEDNTLCFVDENTYYFDAKQPEKAASDTIGFINMTIKRMVSPTLSHDDFNNEFDAYWRPHQYAYLIAAENAKYIERYRRRSPLSIAESEETLIHEGRESGAFKAWTFKRAYQIDEHEPIENVVQLTIQNPPVPAAADIPYKWPIASWENFVLWSKTQGNSFVAAMLEKVAKVALRSHDITILISYTNKSGLMHHFAVRALFKRDIRAIAKRDARARESAKKNRRNKRKLSDIVSMFSAQQVKSFERLGIFNASPSFVIGRNTLGNDLKGLKIGLIGCGTLGGYVASTLIKLGAGTGEGGELILSDGDLLKPENLGRHVLDANYIGELKSFALKHFLQNSVHWPLNCELWPPIDAAHCKRLFSHCDLVIDAVGNIPLSKMMSLQLHRSEPSKGISLIHGWIDADGNAVRCLLDDRKAGCINCLRVKGQERFPIFKNENDGNEHKPVAMSCGQSFTPYAASVSLAGASLIINTLLDNLHDKNSPRLRQYKASNSVPELKWQNMKSLDTCDVCKR</sequence>